<evidence type="ECO:0000256" key="2">
    <source>
        <dbReference type="ARBA" id="ARBA00022741"/>
    </source>
</evidence>
<dbReference type="EC" id="2.7.11.-" evidence="7"/>
<evidence type="ECO:0000313" key="8">
    <source>
        <dbReference type="Proteomes" id="UP001224775"/>
    </source>
</evidence>
<reference evidence="7" key="1">
    <citation type="submission" date="2023-06" db="EMBL/GenBank/DDBJ databases">
        <title>Survivors Of The Sea: Transcriptome response of Skeletonema marinoi to long-term dormancy.</title>
        <authorList>
            <person name="Pinder M.I.M."/>
            <person name="Kourtchenko O."/>
            <person name="Robertson E.K."/>
            <person name="Larsson T."/>
            <person name="Maumus F."/>
            <person name="Osuna-Cruz C.M."/>
            <person name="Vancaester E."/>
            <person name="Stenow R."/>
            <person name="Vandepoele K."/>
            <person name="Ploug H."/>
            <person name="Bruchert V."/>
            <person name="Godhe A."/>
            <person name="Topel M."/>
        </authorList>
    </citation>
    <scope>NUCLEOTIDE SEQUENCE</scope>
    <source>
        <strain evidence="7">R05AC</strain>
    </source>
</reference>
<dbReference type="InterPro" id="IPR000719">
    <property type="entry name" value="Prot_kinase_dom"/>
</dbReference>
<dbReference type="SUPFAM" id="SSF56112">
    <property type="entry name" value="Protein kinase-like (PK-like)"/>
    <property type="match status" value="1"/>
</dbReference>
<evidence type="ECO:0000259" key="6">
    <source>
        <dbReference type="PROSITE" id="PS50011"/>
    </source>
</evidence>
<dbReference type="GO" id="GO:0016020">
    <property type="term" value="C:membrane"/>
    <property type="evidence" value="ECO:0007669"/>
    <property type="project" value="TreeGrafter"/>
</dbReference>
<dbReference type="InterPro" id="IPR045269">
    <property type="entry name" value="Atg1-like"/>
</dbReference>
<dbReference type="Gene3D" id="1.10.510.10">
    <property type="entry name" value="Transferase(Phosphotransferase) domain 1"/>
    <property type="match status" value="1"/>
</dbReference>
<keyword evidence="3 7" id="KW-0418">Kinase</keyword>
<keyword evidence="8" id="KW-1185">Reference proteome</keyword>
<dbReference type="GO" id="GO:0005829">
    <property type="term" value="C:cytosol"/>
    <property type="evidence" value="ECO:0007669"/>
    <property type="project" value="TreeGrafter"/>
</dbReference>
<dbReference type="PROSITE" id="PS00108">
    <property type="entry name" value="PROTEIN_KINASE_ST"/>
    <property type="match status" value="1"/>
</dbReference>
<dbReference type="GO" id="GO:0000407">
    <property type="term" value="C:phagophore assembly site"/>
    <property type="evidence" value="ECO:0007669"/>
    <property type="project" value="TreeGrafter"/>
</dbReference>
<dbReference type="InterPro" id="IPR011009">
    <property type="entry name" value="Kinase-like_dom_sf"/>
</dbReference>
<dbReference type="AlphaFoldDB" id="A0AAD8XRN8"/>
<evidence type="ECO:0000313" key="7">
    <source>
        <dbReference type="EMBL" id="KAK1732368.1"/>
    </source>
</evidence>
<evidence type="ECO:0000256" key="1">
    <source>
        <dbReference type="ARBA" id="ARBA00022679"/>
    </source>
</evidence>
<dbReference type="SMART" id="SM00220">
    <property type="entry name" value="S_TKc"/>
    <property type="match status" value="1"/>
</dbReference>
<dbReference type="InterPro" id="IPR008271">
    <property type="entry name" value="Ser/Thr_kinase_AS"/>
</dbReference>
<dbReference type="GO" id="GO:0005776">
    <property type="term" value="C:autophagosome"/>
    <property type="evidence" value="ECO:0007669"/>
    <property type="project" value="TreeGrafter"/>
</dbReference>
<evidence type="ECO:0000256" key="5">
    <source>
        <dbReference type="SAM" id="Coils"/>
    </source>
</evidence>
<gene>
    <name evidence="7" type="ORF">QTG54_016947</name>
</gene>
<keyword evidence="4" id="KW-0067">ATP-binding</keyword>
<dbReference type="Proteomes" id="UP001224775">
    <property type="component" value="Unassembled WGS sequence"/>
</dbReference>
<feature type="coiled-coil region" evidence="5">
    <location>
        <begin position="85"/>
        <end position="130"/>
    </location>
</feature>
<dbReference type="PANTHER" id="PTHR24348:SF22">
    <property type="entry name" value="NON-SPECIFIC SERINE_THREONINE PROTEIN KINASE"/>
    <property type="match status" value="1"/>
</dbReference>
<dbReference type="EMBL" id="JATAAI010000069">
    <property type="protein sequence ID" value="KAK1732368.1"/>
    <property type="molecule type" value="Genomic_DNA"/>
</dbReference>
<dbReference type="PROSITE" id="PS50011">
    <property type="entry name" value="PROTEIN_KINASE_DOM"/>
    <property type="match status" value="1"/>
</dbReference>
<sequence>MNVLPEATKQIDDVNKANTKLIVVVDEIGNVDEFSQAVLLCTYAASIGDITKNASSSSSSSSNSQLINPASSFSLTNVLSMMKNRKAVNAETQQLELRQKELKAKKEVVKASEENLIAELNKQMNVLTESFKIHSMIYSGKFGAAVYQVTKKDEQEQGRKLVAKIVKKGTLGECEYNEVFALSRLSKHDNIVQFHYSLEDLSHRFLILEFVEGGTLLDFVETREKKTLSLELCLFLMKDLASGMAHMFGEGFSHRDIKPGNLLMKGNLPSELLQCNLPKQTQENGVHSRDFVLKLADFGFATSREKCNTMCGTEQYMAPEVFEARVTSYDPKKADLWSAGAVMLSLIHGGKVLQLLLSSNQIEFDQILIKSTSLLKNPNERDMEIFLKVFDGMRSQTHGVL</sequence>
<dbReference type="GO" id="GO:0000045">
    <property type="term" value="P:autophagosome assembly"/>
    <property type="evidence" value="ECO:0007669"/>
    <property type="project" value="TreeGrafter"/>
</dbReference>
<organism evidence="7 8">
    <name type="scientific">Skeletonema marinoi</name>
    <dbReference type="NCBI Taxonomy" id="267567"/>
    <lineage>
        <taxon>Eukaryota</taxon>
        <taxon>Sar</taxon>
        <taxon>Stramenopiles</taxon>
        <taxon>Ochrophyta</taxon>
        <taxon>Bacillariophyta</taxon>
        <taxon>Coscinodiscophyceae</taxon>
        <taxon>Thalassiosirophycidae</taxon>
        <taxon>Thalassiosirales</taxon>
        <taxon>Skeletonemataceae</taxon>
        <taxon>Skeletonema</taxon>
        <taxon>Skeletonema marinoi-dohrnii complex</taxon>
    </lineage>
</organism>
<protein>
    <submittedName>
        <fullName evidence="7">Serine/threonine-protein kinase</fullName>
        <ecNumber evidence="7">2.7.11.-</ecNumber>
    </submittedName>
</protein>
<dbReference type="GO" id="GO:0004674">
    <property type="term" value="F:protein serine/threonine kinase activity"/>
    <property type="evidence" value="ECO:0007669"/>
    <property type="project" value="InterPro"/>
</dbReference>
<accession>A0AAD8XRN8</accession>
<keyword evidence="1 7" id="KW-0808">Transferase</keyword>
<name>A0AAD8XRN8_9STRA</name>
<dbReference type="GO" id="GO:0005524">
    <property type="term" value="F:ATP binding"/>
    <property type="evidence" value="ECO:0007669"/>
    <property type="project" value="UniProtKB-KW"/>
</dbReference>
<feature type="domain" description="Protein kinase" evidence="6">
    <location>
        <begin position="131"/>
        <end position="401"/>
    </location>
</feature>
<proteinExistence type="predicted"/>
<comment type="caution">
    <text evidence="7">The sequence shown here is derived from an EMBL/GenBank/DDBJ whole genome shotgun (WGS) entry which is preliminary data.</text>
</comment>
<dbReference type="PANTHER" id="PTHR24348">
    <property type="entry name" value="SERINE/THREONINE-PROTEIN KINASE UNC-51-RELATED"/>
    <property type="match status" value="1"/>
</dbReference>
<keyword evidence="5" id="KW-0175">Coiled coil</keyword>
<evidence type="ECO:0000256" key="4">
    <source>
        <dbReference type="ARBA" id="ARBA00022840"/>
    </source>
</evidence>
<keyword evidence="2" id="KW-0547">Nucleotide-binding</keyword>
<evidence type="ECO:0000256" key="3">
    <source>
        <dbReference type="ARBA" id="ARBA00022777"/>
    </source>
</evidence>
<dbReference type="GO" id="GO:0010506">
    <property type="term" value="P:regulation of autophagy"/>
    <property type="evidence" value="ECO:0007669"/>
    <property type="project" value="InterPro"/>
</dbReference>
<dbReference type="Pfam" id="PF00069">
    <property type="entry name" value="Pkinase"/>
    <property type="match status" value="1"/>
</dbReference>